<name>A0A5J4NC51_9TREM</name>
<comment type="caution">
    <text evidence="2">The sequence shown here is derived from an EMBL/GenBank/DDBJ whole genome shotgun (WGS) entry which is preliminary data.</text>
</comment>
<accession>A0A5J4NC51</accession>
<evidence type="ECO:0000256" key="1">
    <source>
        <dbReference type="SAM" id="SignalP"/>
    </source>
</evidence>
<proteinExistence type="predicted"/>
<sequence>MFHSLLSKVFCFLIAVNGRRFHEKPSTSSKNTGSSDNIPTFSDSVTPGLIGSVRKIERHLTRLPRLLLGNSSY</sequence>
<organism evidence="2 3">
    <name type="scientific">Paragonimus westermani</name>
    <dbReference type="NCBI Taxonomy" id="34504"/>
    <lineage>
        <taxon>Eukaryota</taxon>
        <taxon>Metazoa</taxon>
        <taxon>Spiralia</taxon>
        <taxon>Lophotrochozoa</taxon>
        <taxon>Platyhelminthes</taxon>
        <taxon>Trematoda</taxon>
        <taxon>Digenea</taxon>
        <taxon>Plagiorchiida</taxon>
        <taxon>Troglotremata</taxon>
        <taxon>Troglotrematidae</taxon>
        <taxon>Paragonimus</taxon>
    </lineage>
</organism>
<evidence type="ECO:0000313" key="3">
    <source>
        <dbReference type="Proteomes" id="UP000324629"/>
    </source>
</evidence>
<dbReference type="Proteomes" id="UP000324629">
    <property type="component" value="Unassembled WGS sequence"/>
</dbReference>
<feature type="signal peptide" evidence="1">
    <location>
        <begin position="1"/>
        <end position="18"/>
    </location>
</feature>
<protein>
    <recommendedName>
        <fullName evidence="4">Secreted protein</fullName>
    </recommendedName>
</protein>
<feature type="chain" id="PRO_5023920830" description="Secreted protein" evidence="1">
    <location>
        <begin position="19"/>
        <end position="73"/>
    </location>
</feature>
<evidence type="ECO:0008006" key="4">
    <source>
        <dbReference type="Google" id="ProtNLM"/>
    </source>
</evidence>
<keyword evidence="1" id="KW-0732">Signal</keyword>
<reference evidence="2 3" key="1">
    <citation type="journal article" date="2019" name="Gigascience">
        <title>Whole-genome sequence of the oriental lung fluke Paragonimus westermani.</title>
        <authorList>
            <person name="Oey H."/>
            <person name="Zakrzewski M."/>
            <person name="Narain K."/>
            <person name="Devi K.R."/>
            <person name="Agatsuma T."/>
            <person name="Nawaratna S."/>
            <person name="Gobert G.N."/>
            <person name="Jones M.K."/>
            <person name="Ragan M.A."/>
            <person name="McManus D.P."/>
            <person name="Krause L."/>
        </authorList>
    </citation>
    <scope>NUCLEOTIDE SEQUENCE [LARGE SCALE GENOMIC DNA]</scope>
    <source>
        <strain evidence="2 3">IND2009</strain>
    </source>
</reference>
<keyword evidence="3" id="KW-1185">Reference proteome</keyword>
<evidence type="ECO:0000313" key="2">
    <source>
        <dbReference type="EMBL" id="KAA3673013.1"/>
    </source>
</evidence>
<dbReference type="AlphaFoldDB" id="A0A5J4NC51"/>
<dbReference type="EMBL" id="QNGE01004314">
    <property type="protein sequence ID" value="KAA3673013.1"/>
    <property type="molecule type" value="Genomic_DNA"/>
</dbReference>
<gene>
    <name evidence="2" type="ORF">DEA37_0006264</name>
</gene>